<dbReference type="AlphaFoldDB" id="A0A4Q7YT81"/>
<dbReference type="PANTHER" id="PTHR10545">
    <property type="entry name" value="DIAMINE N-ACETYLTRANSFERASE"/>
    <property type="match status" value="1"/>
</dbReference>
<dbReference type="Gene3D" id="3.40.630.30">
    <property type="match status" value="1"/>
</dbReference>
<dbReference type="Pfam" id="PF00583">
    <property type="entry name" value="Acetyltransf_1"/>
    <property type="match status" value="1"/>
</dbReference>
<protein>
    <submittedName>
        <fullName evidence="4">Acetyltransferase (GNAT) family protein</fullName>
    </submittedName>
</protein>
<feature type="domain" description="N-acetyltransferase" evidence="3">
    <location>
        <begin position="2"/>
        <end position="140"/>
    </location>
</feature>
<dbReference type="PANTHER" id="PTHR10545:SF29">
    <property type="entry name" value="GH14572P-RELATED"/>
    <property type="match status" value="1"/>
</dbReference>
<keyword evidence="5" id="KW-1185">Reference proteome</keyword>
<keyword evidence="2" id="KW-0012">Acyltransferase</keyword>
<dbReference type="GO" id="GO:0008080">
    <property type="term" value="F:N-acetyltransferase activity"/>
    <property type="evidence" value="ECO:0007669"/>
    <property type="project" value="UniProtKB-ARBA"/>
</dbReference>
<name>A0A4Q7YT81_9BACT</name>
<dbReference type="CDD" id="cd04301">
    <property type="entry name" value="NAT_SF"/>
    <property type="match status" value="1"/>
</dbReference>
<gene>
    <name evidence="4" type="ORF">BDD14_2448</name>
</gene>
<evidence type="ECO:0000313" key="5">
    <source>
        <dbReference type="Proteomes" id="UP000292958"/>
    </source>
</evidence>
<evidence type="ECO:0000256" key="2">
    <source>
        <dbReference type="ARBA" id="ARBA00023315"/>
    </source>
</evidence>
<dbReference type="SUPFAM" id="SSF55729">
    <property type="entry name" value="Acyl-CoA N-acyltransferases (Nat)"/>
    <property type="match status" value="1"/>
</dbReference>
<accession>A0A4Q7YT81</accession>
<dbReference type="EMBL" id="SHKW01000001">
    <property type="protein sequence ID" value="RZU40957.1"/>
    <property type="molecule type" value="Genomic_DNA"/>
</dbReference>
<evidence type="ECO:0000259" key="3">
    <source>
        <dbReference type="PROSITE" id="PS51186"/>
    </source>
</evidence>
<dbReference type="RefSeq" id="WP_130418953.1">
    <property type="nucleotide sequence ID" value="NZ_SHKW01000001.1"/>
</dbReference>
<dbReference type="InterPro" id="IPR016181">
    <property type="entry name" value="Acyl_CoA_acyltransferase"/>
</dbReference>
<dbReference type="PROSITE" id="PS51186">
    <property type="entry name" value="GNAT"/>
    <property type="match status" value="1"/>
</dbReference>
<dbReference type="OrthoDB" id="9805924at2"/>
<sequence length="140" mass="16192">MVSIRLAESREQIARCFPVMHQLRPRLVADDFVERIEQQQREGYRLAFLEQDGAVASVAGFRVMSVLWSGRTLYVDDLVTDEAMRSQGFGEQMISWLAALAREEGCETFSLDSGTHRQQAHAFYFRQGLRITDFHFQMQL</sequence>
<dbReference type="InterPro" id="IPR000182">
    <property type="entry name" value="GNAT_dom"/>
</dbReference>
<dbReference type="Proteomes" id="UP000292958">
    <property type="component" value="Unassembled WGS sequence"/>
</dbReference>
<evidence type="ECO:0000313" key="4">
    <source>
        <dbReference type="EMBL" id="RZU40957.1"/>
    </source>
</evidence>
<reference evidence="4 5" key="1">
    <citation type="submission" date="2019-02" db="EMBL/GenBank/DDBJ databases">
        <title>Genomic Encyclopedia of Archaeal and Bacterial Type Strains, Phase II (KMG-II): from individual species to whole genera.</title>
        <authorList>
            <person name="Goeker M."/>
        </authorList>
    </citation>
    <scope>NUCLEOTIDE SEQUENCE [LARGE SCALE GENOMIC DNA]</scope>
    <source>
        <strain evidence="4 5">DSM 18101</strain>
    </source>
</reference>
<proteinExistence type="predicted"/>
<evidence type="ECO:0000256" key="1">
    <source>
        <dbReference type="ARBA" id="ARBA00022679"/>
    </source>
</evidence>
<dbReference type="InterPro" id="IPR051016">
    <property type="entry name" value="Diverse_Substrate_AcTransf"/>
</dbReference>
<keyword evidence="1 4" id="KW-0808">Transferase</keyword>
<organism evidence="4 5">
    <name type="scientific">Edaphobacter modestus</name>
    <dbReference type="NCBI Taxonomy" id="388466"/>
    <lineage>
        <taxon>Bacteria</taxon>
        <taxon>Pseudomonadati</taxon>
        <taxon>Acidobacteriota</taxon>
        <taxon>Terriglobia</taxon>
        <taxon>Terriglobales</taxon>
        <taxon>Acidobacteriaceae</taxon>
        <taxon>Edaphobacter</taxon>
    </lineage>
</organism>
<comment type="caution">
    <text evidence="4">The sequence shown here is derived from an EMBL/GenBank/DDBJ whole genome shotgun (WGS) entry which is preliminary data.</text>
</comment>